<evidence type="ECO:0000256" key="1">
    <source>
        <dbReference type="ARBA" id="ARBA00004370"/>
    </source>
</evidence>
<feature type="chain" id="PRO_5026840983" evidence="3">
    <location>
        <begin position="24"/>
        <end position="377"/>
    </location>
</feature>
<keyword evidence="2" id="KW-0472">Membrane</keyword>
<keyword evidence="5" id="KW-0378">Hydrolase</keyword>
<dbReference type="Pfam" id="PF00144">
    <property type="entry name" value="Beta-lactamase"/>
    <property type="match status" value="1"/>
</dbReference>
<dbReference type="GO" id="GO:0016787">
    <property type="term" value="F:hydrolase activity"/>
    <property type="evidence" value="ECO:0007669"/>
    <property type="project" value="UniProtKB-KW"/>
</dbReference>
<dbReference type="Proteomes" id="UP000468581">
    <property type="component" value="Unassembled WGS sequence"/>
</dbReference>
<dbReference type="Gene3D" id="3.40.710.10">
    <property type="entry name" value="DD-peptidase/beta-lactamase superfamily"/>
    <property type="match status" value="1"/>
</dbReference>
<organism evidence="5 6">
    <name type="scientific">Leptobacterium flavescens</name>
    <dbReference type="NCBI Taxonomy" id="472055"/>
    <lineage>
        <taxon>Bacteria</taxon>
        <taxon>Pseudomonadati</taxon>
        <taxon>Bacteroidota</taxon>
        <taxon>Flavobacteriia</taxon>
        <taxon>Flavobacteriales</taxon>
        <taxon>Flavobacteriaceae</taxon>
        <taxon>Leptobacterium</taxon>
    </lineage>
</organism>
<evidence type="ECO:0000313" key="5">
    <source>
        <dbReference type="EMBL" id="NER12114.1"/>
    </source>
</evidence>
<evidence type="ECO:0000259" key="4">
    <source>
        <dbReference type="Pfam" id="PF00144"/>
    </source>
</evidence>
<evidence type="ECO:0000313" key="6">
    <source>
        <dbReference type="Proteomes" id="UP000468581"/>
    </source>
</evidence>
<feature type="signal peptide" evidence="3">
    <location>
        <begin position="1"/>
        <end position="23"/>
    </location>
</feature>
<dbReference type="RefSeq" id="WP_163605150.1">
    <property type="nucleotide sequence ID" value="NZ_JAABOO010000001.1"/>
</dbReference>
<feature type="domain" description="Beta-lactamase-related" evidence="4">
    <location>
        <begin position="34"/>
        <end position="331"/>
    </location>
</feature>
<evidence type="ECO:0000256" key="2">
    <source>
        <dbReference type="ARBA" id="ARBA00023136"/>
    </source>
</evidence>
<dbReference type="InterPro" id="IPR012338">
    <property type="entry name" value="Beta-lactam/transpept-like"/>
</dbReference>
<keyword evidence="3" id="KW-0732">Signal</keyword>
<dbReference type="GO" id="GO:0016020">
    <property type="term" value="C:membrane"/>
    <property type="evidence" value="ECO:0007669"/>
    <property type="project" value="UniProtKB-SubCell"/>
</dbReference>
<dbReference type="AlphaFoldDB" id="A0A6P0UFS8"/>
<keyword evidence="6" id="KW-1185">Reference proteome</keyword>
<dbReference type="PROSITE" id="PS51257">
    <property type="entry name" value="PROKAR_LIPOPROTEIN"/>
    <property type="match status" value="1"/>
</dbReference>
<dbReference type="PANTHER" id="PTHR46825:SF11">
    <property type="entry name" value="PENICILLIN-BINDING PROTEIN 4"/>
    <property type="match status" value="1"/>
</dbReference>
<name>A0A6P0UFS8_9FLAO</name>
<reference evidence="5 6" key="1">
    <citation type="submission" date="2020-01" db="EMBL/GenBank/DDBJ databases">
        <title>Leptobacterium flavescens.</title>
        <authorList>
            <person name="Wang G."/>
        </authorList>
    </citation>
    <scope>NUCLEOTIDE SEQUENCE [LARGE SCALE GENOMIC DNA]</scope>
    <source>
        <strain evidence="5 6">KCTC 22160</strain>
    </source>
</reference>
<accession>A0A6P0UFS8</accession>
<comment type="subcellular location">
    <subcellularLocation>
        <location evidence="1">Membrane</location>
    </subcellularLocation>
</comment>
<comment type="caution">
    <text evidence="5">The sequence shown here is derived from an EMBL/GenBank/DDBJ whole genome shotgun (WGS) entry which is preliminary data.</text>
</comment>
<protein>
    <submittedName>
        <fullName evidence="5">Serine hydrolase</fullName>
    </submittedName>
</protein>
<dbReference type="InterPro" id="IPR050491">
    <property type="entry name" value="AmpC-like"/>
</dbReference>
<dbReference type="PANTHER" id="PTHR46825">
    <property type="entry name" value="D-ALANYL-D-ALANINE-CARBOXYPEPTIDASE/ENDOPEPTIDASE AMPH"/>
    <property type="match status" value="1"/>
</dbReference>
<evidence type="ECO:0000256" key="3">
    <source>
        <dbReference type="SAM" id="SignalP"/>
    </source>
</evidence>
<dbReference type="InterPro" id="IPR001466">
    <property type="entry name" value="Beta-lactam-related"/>
</dbReference>
<proteinExistence type="predicted"/>
<dbReference type="SUPFAM" id="SSF56601">
    <property type="entry name" value="beta-lactamase/transpeptidase-like"/>
    <property type="match status" value="1"/>
</dbReference>
<dbReference type="EMBL" id="JAABOO010000001">
    <property type="protein sequence ID" value="NER12114.1"/>
    <property type="molecule type" value="Genomic_DNA"/>
</dbReference>
<sequence>MKLHLVIYSLLLLTLTSCGTQFTIDNNLPLEDKVDKYFTYLTEEKNFHGVVLISKEGKVLINKGYGSASDKKQLSMKPGTILDIGSITKPFTSTAIMKLVEEEVLDTEQKIINFFQNVPVDKQAITVHQLLTHTSGLPSDFADDLDTLTKEQALQKILSSELVAQPGEKYEYSNTGYAALALIIEKVTNQSYHSYVRDSIFSKLNMNSSGFYGDNYLSKNLYYTGYMNNTKTDYTTINASYLYGNTLGNGGVLSTADDMLKWINAVTDNFFSSAIKERIFSNSNGGYGYGWVVNSTDYGKKLWHDGGGLGGNSYVAMYPEKQITIIILSNRITYRTVFGIPVKVLLPADEAGKQIMENMMSNDFTKMPKKSIPGGRW</sequence>
<gene>
    <name evidence="5" type="ORF">GWK08_01550</name>
</gene>